<reference evidence="1 2" key="1">
    <citation type="submission" date="2018-11" db="EMBL/GenBank/DDBJ databases">
        <authorList>
            <consortium name="Pathogen Informatics"/>
        </authorList>
    </citation>
    <scope>NUCLEOTIDE SEQUENCE [LARGE SCALE GENOMIC DNA]</scope>
</reference>
<dbReference type="AlphaFoldDB" id="A0A3P6T7A5"/>
<organism evidence="1 2">
    <name type="scientific">Cylicostephanus goldi</name>
    <name type="common">Nematode worm</name>
    <dbReference type="NCBI Taxonomy" id="71465"/>
    <lineage>
        <taxon>Eukaryota</taxon>
        <taxon>Metazoa</taxon>
        <taxon>Ecdysozoa</taxon>
        <taxon>Nematoda</taxon>
        <taxon>Chromadorea</taxon>
        <taxon>Rhabditida</taxon>
        <taxon>Rhabditina</taxon>
        <taxon>Rhabditomorpha</taxon>
        <taxon>Strongyloidea</taxon>
        <taxon>Strongylidae</taxon>
        <taxon>Cylicostephanus</taxon>
    </lineage>
</organism>
<evidence type="ECO:0000313" key="2">
    <source>
        <dbReference type="Proteomes" id="UP000271889"/>
    </source>
</evidence>
<sequence>MFGNKEIQQEEIIKQLCTKYAVSPQVILYAFAVNSGVGIIPQATIPAWILENMHKVAAISFSEKELKAMHSLDRNTAFCPGCSPWRCL</sequence>
<dbReference type="SUPFAM" id="SSF51430">
    <property type="entry name" value="NAD(P)-linked oxidoreductase"/>
    <property type="match status" value="1"/>
</dbReference>
<dbReference type="OrthoDB" id="416253at2759"/>
<dbReference type="EMBL" id="UYRV01016176">
    <property type="protein sequence ID" value="VDK61718.1"/>
    <property type="molecule type" value="Genomic_DNA"/>
</dbReference>
<accession>A0A3P6T7A5</accession>
<dbReference type="Proteomes" id="UP000271889">
    <property type="component" value="Unassembled WGS sequence"/>
</dbReference>
<proteinExistence type="predicted"/>
<keyword evidence="2" id="KW-1185">Reference proteome</keyword>
<evidence type="ECO:0008006" key="3">
    <source>
        <dbReference type="Google" id="ProtNLM"/>
    </source>
</evidence>
<dbReference type="InterPro" id="IPR036812">
    <property type="entry name" value="NAD(P)_OxRdtase_dom_sf"/>
</dbReference>
<protein>
    <recommendedName>
        <fullName evidence="3">NADP-dependent oxidoreductase domain-containing protein</fullName>
    </recommendedName>
</protein>
<name>A0A3P6T7A5_CYLGO</name>
<evidence type="ECO:0000313" key="1">
    <source>
        <dbReference type="EMBL" id="VDK61718.1"/>
    </source>
</evidence>
<gene>
    <name evidence="1" type="ORF">CGOC_LOCUS5356</name>
</gene>
<dbReference type="Gene3D" id="3.20.20.100">
    <property type="entry name" value="NADP-dependent oxidoreductase domain"/>
    <property type="match status" value="1"/>
</dbReference>